<proteinExistence type="predicted"/>
<dbReference type="EMBL" id="CAAALY010099839">
    <property type="protein sequence ID" value="VEL29044.1"/>
    <property type="molecule type" value="Genomic_DNA"/>
</dbReference>
<evidence type="ECO:0000313" key="2">
    <source>
        <dbReference type="EMBL" id="VEL29044.1"/>
    </source>
</evidence>
<gene>
    <name evidence="2" type="ORF">PXEA_LOCUS22484</name>
</gene>
<evidence type="ECO:0000313" key="3">
    <source>
        <dbReference type="Proteomes" id="UP000784294"/>
    </source>
</evidence>
<dbReference type="AlphaFoldDB" id="A0A3S5AZ54"/>
<feature type="region of interest" description="Disordered" evidence="1">
    <location>
        <begin position="1"/>
        <end position="51"/>
    </location>
</feature>
<keyword evidence="3" id="KW-1185">Reference proteome</keyword>
<evidence type="ECO:0000256" key="1">
    <source>
        <dbReference type="SAM" id="MobiDB-lite"/>
    </source>
</evidence>
<name>A0A3S5AZ54_9PLAT</name>
<reference evidence="2" key="1">
    <citation type="submission" date="2018-11" db="EMBL/GenBank/DDBJ databases">
        <authorList>
            <consortium name="Pathogen Informatics"/>
        </authorList>
    </citation>
    <scope>NUCLEOTIDE SEQUENCE</scope>
</reference>
<dbReference type="Proteomes" id="UP000784294">
    <property type="component" value="Unassembled WGS sequence"/>
</dbReference>
<protein>
    <submittedName>
        <fullName evidence="2">Uncharacterized protein</fullName>
    </submittedName>
</protein>
<accession>A0A3S5AZ54</accession>
<organism evidence="2 3">
    <name type="scientific">Protopolystoma xenopodis</name>
    <dbReference type="NCBI Taxonomy" id="117903"/>
    <lineage>
        <taxon>Eukaryota</taxon>
        <taxon>Metazoa</taxon>
        <taxon>Spiralia</taxon>
        <taxon>Lophotrochozoa</taxon>
        <taxon>Platyhelminthes</taxon>
        <taxon>Monogenea</taxon>
        <taxon>Polyopisthocotylea</taxon>
        <taxon>Polystomatidea</taxon>
        <taxon>Polystomatidae</taxon>
        <taxon>Protopolystoma</taxon>
    </lineage>
</organism>
<comment type="caution">
    <text evidence="2">The sequence shown here is derived from an EMBL/GenBank/DDBJ whole genome shotgun (WGS) entry which is preliminary data.</text>
</comment>
<sequence>MRNRGSRGRFAPPPDWLVSDRRQTRVVRRPNSQHSLTRGNGLGRARGRTGIARTVRAGDQIKIGGLLKSDTDTHKMEQLEIASFSHEAIKNTILQKVVGFWSLWPKHSCLRAYTHA</sequence>